<dbReference type="Proteomes" id="UP000215914">
    <property type="component" value="Chromosome 11"/>
</dbReference>
<evidence type="ECO:0000313" key="2">
    <source>
        <dbReference type="EMBL" id="OTG07841.1"/>
    </source>
</evidence>
<dbReference type="InParanoid" id="A0A251TD22"/>
<dbReference type="AlphaFoldDB" id="A0A251TD22"/>
<sequence length="53" mass="5908">MIQVDSPSLSSYISTLIPFVTWFKFPVLDIFATILVDIACMLCSMANVLYSSD</sequence>
<keyword evidence="1" id="KW-1133">Transmembrane helix</keyword>
<proteinExistence type="predicted"/>
<keyword evidence="1" id="KW-0812">Transmembrane</keyword>
<feature type="transmembrane region" description="Helical" evidence="1">
    <location>
        <begin position="30"/>
        <end position="50"/>
    </location>
</feature>
<protein>
    <submittedName>
        <fullName evidence="2">Uncharacterized protein</fullName>
    </submittedName>
</protein>
<evidence type="ECO:0000313" key="3">
    <source>
        <dbReference type="Proteomes" id="UP000215914"/>
    </source>
</evidence>
<name>A0A251TD22_HELAN</name>
<dbReference type="EMBL" id="CM007900">
    <property type="protein sequence ID" value="OTG07841.1"/>
    <property type="molecule type" value="Genomic_DNA"/>
</dbReference>
<evidence type="ECO:0000256" key="1">
    <source>
        <dbReference type="SAM" id="Phobius"/>
    </source>
</evidence>
<keyword evidence="3" id="KW-1185">Reference proteome</keyword>
<reference evidence="3" key="1">
    <citation type="journal article" date="2017" name="Nature">
        <title>The sunflower genome provides insights into oil metabolism, flowering and Asterid evolution.</title>
        <authorList>
            <person name="Badouin H."/>
            <person name="Gouzy J."/>
            <person name="Grassa C.J."/>
            <person name="Murat F."/>
            <person name="Staton S.E."/>
            <person name="Cottret L."/>
            <person name="Lelandais-Briere C."/>
            <person name="Owens G.L."/>
            <person name="Carrere S."/>
            <person name="Mayjonade B."/>
            <person name="Legrand L."/>
            <person name="Gill N."/>
            <person name="Kane N.C."/>
            <person name="Bowers J.E."/>
            <person name="Hubner S."/>
            <person name="Bellec A."/>
            <person name="Berard A."/>
            <person name="Berges H."/>
            <person name="Blanchet N."/>
            <person name="Boniface M.C."/>
            <person name="Brunel D."/>
            <person name="Catrice O."/>
            <person name="Chaidir N."/>
            <person name="Claudel C."/>
            <person name="Donnadieu C."/>
            <person name="Faraut T."/>
            <person name="Fievet G."/>
            <person name="Helmstetter N."/>
            <person name="King M."/>
            <person name="Knapp S.J."/>
            <person name="Lai Z."/>
            <person name="Le Paslier M.C."/>
            <person name="Lippi Y."/>
            <person name="Lorenzon L."/>
            <person name="Mandel J.R."/>
            <person name="Marage G."/>
            <person name="Marchand G."/>
            <person name="Marquand E."/>
            <person name="Bret-Mestries E."/>
            <person name="Morien E."/>
            <person name="Nambeesan S."/>
            <person name="Nguyen T."/>
            <person name="Pegot-Espagnet P."/>
            <person name="Pouilly N."/>
            <person name="Raftis F."/>
            <person name="Sallet E."/>
            <person name="Schiex T."/>
            <person name="Thomas J."/>
            <person name="Vandecasteele C."/>
            <person name="Vares D."/>
            <person name="Vear F."/>
            <person name="Vautrin S."/>
            <person name="Crespi M."/>
            <person name="Mangin B."/>
            <person name="Burke J.M."/>
            <person name="Salse J."/>
            <person name="Munos S."/>
            <person name="Vincourt P."/>
            <person name="Rieseberg L.H."/>
            <person name="Langlade N.B."/>
        </authorList>
    </citation>
    <scope>NUCLEOTIDE SEQUENCE [LARGE SCALE GENOMIC DNA]</scope>
    <source>
        <strain evidence="3">cv. SF193</strain>
    </source>
</reference>
<accession>A0A251TD22</accession>
<gene>
    <name evidence="2" type="ORF">HannXRQ_Chr11g0335021</name>
</gene>
<organism evidence="2 3">
    <name type="scientific">Helianthus annuus</name>
    <name type="common">Common sunflower</name>
    <dbReference type="NCBI Taxonomy" id="4232"/>
    <lineage>
        <taxon>Eukaryota</taxon>
        <taxon>Viridiplantae</taxon>
        <taxon>Streptophyta</taxon>
        <taxon>Embryophyta</taxon>
        <taxon>Tracheophyta</taxon>
        <taxon>Spermatophyta</taxon>
        <taxon>Magnoliopsida</taxon>
        <taxon>eudicotyledons</taxon>
        <taxon>Gunneridae</taxon>
        <taxon>Pentapetalae</taxon>
        <taxon>asterids</taxon>
        <taxon>campanulids</taxon>
        <taxon>Asterales</taxon>
        <taxon>Asteraceae</taxon>
        <taxon>Asteroideae</taxon>
        <taxon>Heliantheae alliance</taxon>
        <taxon>Heliantheae</taxon>
        <taxon>Helianthus</taxon>
    </lineage>
</organism>
<keyword evidence="1" id="KW-0472">Membrane</keyword>